<evidence type="ECO:0000256" key="3">
    <source>
        <dbReference type="PIRSR" id="PIRSR016184-1"/>
    </source>
</evidence>
<dbReference type="Proteomes" id="UP000295578">
    <property type="component" value="Unassembled WGS sequence"/>
</dbReference>
<proteinExistence type="inferred from homology"/>
<name>A0A4V2YSN9_9ACTN</name>
<keyword evidence="5" id="KW-1185">Reference proteome</keyword>
<comment type="similarity">
    <text evidence="1">Belongs to the PhzF family.</text>
</comment>
<evidence type="ECO:0000313" key="4">
    <source>
        <dbReference type="EMBL" id="TDD69997.1"/>
    </source>
</evidence>
<gene>
    <name evidence="4" type="ORF">E1293_35210</name>
</gene>
<dbReference type="RefSeq" id="WP_132202448.1">
    <property type="nucleotide sequence ID" value="NZ_SMKY01000241.1"/>
</dbReference>
<feature type="active site" evidence="3">
    <location>
        <position position="44"/>
    </location>
</feature>
<accession>A0A4V2YSN9</accession>
<keyword evidence="2" id="KW-0413">Isomerase</keyword>
<protein>
    <submittedName>
        <fullName evidence="4">PhzF family phenazine biosynthesis protein</fullName>
    </submittedName>
</protein>
<organism evidence="4 5">
    <name type="scientific">Actinomadura darangshiensis</name>
    <dbReference type="NCBI Taxonomy" id="705336"/>
    <lineage>
        <taxon>Bacteria</taxon>
        <taxon>Bacillati</taxon>
        <taxon>Actinomycetota</taxon>
        <taxon>Actinomycetes</taxon>
        <taxon>Streptosporangiales</taxon>
        <taxon>Thermomonosporaceae</taxon>
        <taxon>Actinomadura</taxon>
    </lineage>
</organism>
<sequence>MRMLVVDAFTDRPFAGNPAGVCLLEGPVPAEWMQRVAAEMRHSETAFVRPLGPAHADAGFELRWFTPKVEVALCGHATLASAHALYDSGTVAPDRPIRFQTLKSGVLTITRDPAGELSMDFPAQPAEPAEVPAGLAEALGVKIAGVGRNGQNDLLVEVDGEPEVRGLAPDIAALGEIDARGVIVTAQADPAGGHDFVSRFFAARALEGDGEDPVTGSAHCALAPFWAARLGRRELVGYQASERGGHVRVVLRDDRVVLSGTAVTVLDGALRIAP</sequence>
<comment type="caution">
    <text evidence="4">The sequence shown here is derived from an EMBL/GenBank/DDBJ whole genome shotgun (WGS) entry which is preliminary data.</text>
</comment>
<evidence type="ECO:0000256" key="2">
    <source>
        <dbReference type="ARBA" id="ARBA00023235"/>
    </source>
</evidence>
<dbReference type="PANTHER" id="PTHR13774">
    <property type="entry name" value="PHENAZINE BIOSYNTHESIS PROTEIN"/>
    <property type="match status" value="1"/>
</dbReference>
<dbReference type="PANTHER" id="PTHR13774:SF17">
    <property type="entry name" value="PHENAZINE BIOSYNTHESIS-LIKE DOMAIN-CONTAINING PROTEIN"/>
    <property type="match status" value="1"/>
</dbReference>
<dbReference type="GO" id="GO:0016853">
    <property type="term" value="F:isomerase activity"/>
    <property type="evidence" value="ECO:0007669"/>
    <property type="project" value="UniProtKB-KW"/>
</dbReference>
<dbReference type="NCBIfam" id="TIGR00654">
    <property type="entry name" value="PhzF_family"/>
    <property type="match status" value="1"/>
</dbReference>
<dbReference type="SUPFAM" id="SSF54506">
    <property type="entry name" value="Diaminopimelate epimerase-like"/>
    <property type="match status" value="1"/>
</dbReference>
<dbReference type="InterPro" id="IPR003719">
    <property type="entry name" value="Phenazine_PhzF-like"/>
</dbReference>
<dbReference type="GO" id="GO:0005737">
    <property type="term" value="C:cytoplasm"/>
    <property type="evidence" value="ECO:0007669"/>
    <property type="project" value="TreeGrafter"/>
</dbReference>
<reference evidence="4 5" key="1">
    <citation type="submission" date="2019-03" db="EMBL/GenBank/DDBJ databases">
        <title>Draft genome sequences of novel Actinobacteria.</title>
        <authorList>
            <person name="Sahin N."/>
            <person name="Ay H."/>
            <person name="Saygin H."/>
        </authorList>
    </citation>
    <scope>NUCLEOTIDE SEQUENCE [LARGE SCALE GENOMIC DNA]</scope>
    <source>
        <strain evidence="4 5">DSM 45941</strain>
    </source>
</reference>
<dbReference type="OrthoDB" id="9788221at2"/>
<dbReference type="PIRSF" id="PIRSF016184">
    <property type="entry name" value="PhzC_PhzF"/>
    <property type="match status" value="1"/>
</dbReference>
<dbReference type="EMBL" id="SMKY01000241">
    <property type="protein sequence ID" value="TDD69997.1"/>
    <property type="molecule type" value="Genomic_DNA"/>
</dbReference>
<evidence type="ECO:0000256" key="1">
    <source>
        <dbReference type="ARBA" id="ARBA00008270"/>
    </source>
</evidence>
<dbReference type="Pfam" id="PF02567">
    <property type="entry name" value="PhzC-PhzF"/>
    <property type="match status" value="1"/>
</dbReference>
<evidence type="ECO:0000313" key="5">
    <source>
        <dbReference type="Proteomes" id="UP000295578"/>
    </source>
</evidence>
<dbReference type="Gene3D" id="3.10.310.10">
    <property type="entry name" value="Diaminopimelate Epimerase, Chain A, domain 1"/>
    <property type="match status" value="2"/>
</dbReference>
<dbReference type="AlphaFoldDB" id="A0A4V2YSN9"/>